<dbReference type="InterPro" id="IPR006016">
    <property type="entry name" value="UspA"/>
</dbReference>
<dbReference type="AlphaFoldDB" id="A0A0S4LEF6"/>
<dbReference type="SUPFAM" id="SSF52402">
    <property type="entry name" value="Adenine nucleotide alpha hydrolases-like"/>
    <property type="match status" value="2"/>
</dbReference>
<dbReference type="CDD" id="cd00293">
    <property type="entry name" value="USP-like"/>
    <property type="match status" value="2"/>
</dbReference>
<evidence type="ECO:0000256" key="1">
    <source>
        <dbReference type="ARBA" id="ARBA00008791"/>
    </source>
</evidence>
<dbReference type="PANTHER" id="PTHR46268">
    <property type="entry name" value="STRESS RESPONSE PROTEIN NHAX"/>
    <property type="match status" value="1"/>
</dbReference>
<name>A0A0S4LEF6_9BACT</name>
<dbReference type="Proteomes" id="UP000198736">
    <property type="component" value="Unassembled WGS sequence"/>
</dbReference>
<evidence type="ECO:0000313" key="4">
    <source>
        <dbReference type="Proteomes" id="UP000198736"/>
    </source>
</evidence>
<comment type="similarity">
    <text evidence="1">Belongs to the universal stress protein A family.</text>
</comment>
<dbReference type="Pfam" id="PF00582">
    <property type="entry name" value="Usp"/>
    <property type="match status" value="2"/>
</dbReference>
<evidence type="ECO:0000313" key="3">
    <source>
        <dbReference type="EMBL" id="CUS35053.1"/>
    </source>
</evidence>
<proteinExistence type="inferred from homology"/>
<sequence>MRRKEAERRLSGLATRVKQEGLGVDWHLREGVPSEQIGQAALEHRADLVVVGTNGRTGLDHILLGSTAERVIKQAPCPVLTVRVARLHGQKSEEGPPCIRHLLVPIDFSSPSLDALEYAIQVVDRFGTKLTLLHVLEPIYHDLELGLGRIEQEVQKRTHWDAQLDGLAQVVRERGLAAGSIVLGGIPSESIVTHARGQGCDLIVMGTHGRRGLARLRYGSVAESVLLQAPCPVLTVRSPKFSPNHNRMMPLSMTES</sequence>
<dbReference type="Gene3D" id="3.40.50.620">
    <property type="entry name" value="HUPs"/>
    <property type="match status" value="2"/>
</dbReference>
<dbReference type="InterPro" id="IPR014729">
    <property type="entry name" value="Rossmann-like_a/b/a_fold"/>
</dbReference>
<organism evidence="3 4">
    <name type="scientific">Candidatus Nitrospira nitrificans</name>
    <dbReference type="NCBI Taxonomy" id="1742973"/>
    <lineage>
        <taxon>Bacteria</taxon>
        <taxon>Pseudomonadati</taxon>
        <taxon>Nitrospirota</taxon>
        <taxon>Nitrospiria</taxon>
        <taxon>Nitrospirales</taxon>
        <taxon>Nitrospiraceae</taxon>
        <taxon>Nitrospira</taxon>
    </lineage>
</organism>
<dbReference type="PRINTS" id="PR01438">
    <property type="entry name" value="UNVRSLSTRESS"/>
</dbReference>
<dbReference type="InterPro" id="IPR006015">
    <property type="entry name" value="Universal_stress_UspA"/>
</dbReference>
<evidence type="ECO:0000259" key="2">
    <source>
        <dbReference type="Pfam" id="PF00582"/>
    </source>
</evidence>
<dbReference type="PANTHER" id="PTHR46268:SF6">
    <property type="entry name" value="UNIVERSAL STRESS PROTEIN UP12"/>
    <property type="match status" value="1"/>
</dbReference>
<dbReference type="STRING" id="1742973.COMA2_20061"/>
<feature type="domain" description="UspA" evidence="2">
    <location>
        <begin position="100"/>
        <end position="237"/>
    </location>
</feature>
<accession>A0A0S4LEF6</accession>
<dbReference type="EMBL" id="CZPZ01000012">
    <property type="protein sequence ID" value="CUS35053.1"/>
    <property type="molecule type" value="Genomic_DNA"/>
</dbReference>
<dbReference type="OrthoDB" id="9792500at2"/>
<keyword evidence="4" id="KW-1185">Reference proteome</keyword>
<feature type="domain" description="UspA" evidence="2">
    <location>
        <begin position="5"/>
        <end position="83"/>
    </location>
</feature>
<gene>
    <name evidence="3" type="ORF">COMA2_20061</name>
</gene>
<protein>
    <submittedName>
        <fullName evidence="3">Universal stress protein</fullName>
    </submittedName>
</protein>
<reference evidence="4" key="1">
    <citation type="submission" date="2015-10" db="EMBL/GenBank/DDBJ databases">
        <authorList>
            <person name="Luecker S."/>
            <person name="Luecker S."/>
        </authorList>
    </citation>
    <scope>NUCLEOTIDE SEQUENCE [LARGE SCALE GENOMIC DNA]</scope>
</reference>